<dbReference type="EMBL" id="SOFF01000031">
    <property type="protein sequence ID" value="TFB88627.1"/>
    <property type="molecule type" value="Genomic_DNA"/>
</dbReference>
<sequence length="106" mass="11918">MSQKTSVHIWMPNGRNLCDRHDRSTATPVEDAKLPLCGSCVIVAETLYRHALRLFERHEAPAIDPFAATELLRTTGWTRSFNLDELLENLAKASYSYPTVETGEAL</sequence>
<dbReference type="OrthoDB" id="1822491at2"/>
<dbReference type="AlphaFoldDB" id="A0A5F0D2F5"/>
<evidence type="ECO:0000313" key="2">
    <source>
        <dbReference type="Proteomes" id="UP000297654"/>
    </source>
</evidence>
<dbReference type="RefSeq" id="WP_134450408.1">
    <property type="nucleotide sequence ID" value="NZ_FOCN01000001.1"/>
</dbReference>
<gene>
    <name evidence="1" type="ORF">E3O10_12675</name>
</gene>
<evidence type="ECO:0000313" key="1">
    <source>
        <dbReference type="EMBL" id="TFB88627.1"/>
    </source>
</evidence>
<comment type="caution">
    <text evidence="1">The sequence shown here is derived from an EMBL/GenBank/DDBJ whole genome shotgun (WGS) entry which is preliminary data.</text>
</comment>
<keyword evidence="2" id="KW-1185">Reference proteome</keyword>
<accession>A0A5F0D2F5</accession>
<proteinExistence type="predicted"/>
<protein>
    <submittedName>
        <fullName evidence="1">Uncharacterized protein</fullName>
    </submittedName>
</protein>
<organism evidence="1 2">
    <name type="scientific">Cryobacterium luteum</name>
    <dbReference type="NCBI Taxonomy" id="1424661"/>
    <lineage>
        <taxon>Bacteria</taxon>
        <taxon>Bacillati</taxon>
        <taxon>Actinomycetota</taxon>
        <taxon>Actinomycetes</taxon>
        <taxon>Micrococcales</taxon>
        <taxon>Microbacteriaceae</taxon>
        <taxon>Cryobacterium</taxon>
    </lineage>
</organism>
<reference evidence="1 2" key="1">
    <citation type="submission" date="2019-03" db="EMBL/GenBank/DDBJ databases">
        <title>Genomics of glacier-inhabiting Cryobacterium strains.</title>
        <authorList>
            <person name="Liu Q."/>
            <person name="Xin Y.-H."/>
        </authorList>
    </citation>
    <scope>NUCLEOTIDE SEQUENCE [LARGE SCALE GENOMIC DNA]</scope>
    <source>
        <strain evidence="1 2">Hh15</strain>
    </source>
</reference>
<dbReference type="Proteomes" id="UP000297654">
    <property type="component" value="Unassembled WGS sequence"/>
</dbReference>
<name>A0A5F0D2F5_9MICO</name>